<protein>
    <recommendedName>
        <fullName evidence="3">Mycothiol-dependent maleylpyruvate isomerase metal-binding domain-containing protein</fullName>
    </recommendedName>
</protein>
<dbReference type="InterPro" id="IPR017517">
    <property type="entry name" value="Maleyloyr_isom"/>
</dbReference>
<dbReference type="InterPro" id="IPR017520">
    <property type="entry name" value="CHP03086"/>
</dbReference>
<dbReference type="Proteomes" id="UP000316242">
    <property type="component" value="Unassembled WGS sequence"/>
</dbReference>
<sequence>MLHHLQEKDLQRPTPCTEFNVSQLVDHLAGNLALACKAMGSEQADDPSLAPEPRIAQLAQAALESFSARGLEGTLDLGFAEVPASVLSGILNLESMVHGWDFAQATSQEFDVDPGLAEYVLELARATVGEQQRASGSFGPETAIAESAGSLERLIAFTGRVPAGARAAPMVDAATSIVIRRPLHEVAGYTMDPLNAPVWYRNISTARRLDEGSFGIGARATFEARFRGRPCPTPTCSRNMCPAGCWSWPPRRGRSRCAPATAWRRWMAPAPGCTCAMTGGPRDSASCWHR</sequence>
<accession>A0ABQ0RKW9</accession>
<dbReference type="NCBIfam" id="TIGR03086">
    <property type="entry name" value="TIGR03086 family metal-binding protein"/>
    <property type="match status" value="1"/>
</dbReference>
<evidence type="ECO:0008006" key="3">
    <source>
        <dbReference type="Google" id="ProtNLM"/>
    </source>
</evidence>
<dbReference type="EMBL" id="BJNE01000005">
    <property type="protein sequence ID" value="GEC12452.1"/>
    <property type="molecule type" value="Genomic_DNA"/>
</dbReference>
<dbReference type="NCBIfam" id="TIGR03083">
    <property type="entry name" value="maleylpyruvate isomerase family mycothiol-dependent enzyme"/>
    <property type="match status" value="1"/>
</dbReference>
<evidence type="ECO:0000313" key="2">
    <source>
        <dbReference type="Proteomes" id="UP000316242"/>
    </source>
</evidence>
<name>A0ABQ0RKW9_GLUNI</name>
<reference evidence="1 2" key="1">
    <citation type="submission" date="2019-06" db="EMBL/GenBank/DDBJ databases">
        <title>Whole genome shotgun sequence of Glutamicibacter nicotianae NBRC 14234.</title>
        <authorList>
            <person name="Hosoyama A."/>
            <person name="Uohara A."/>
            <person name="Ohji S."/>
            <person name="Ichikawa N."/>
        </authorList>
    </citation>
    <scope>NUCLEOTIDE SEQUENCE [LARGE SCALE GENOMIC DNA]</scope>
    <source>
        <strain evidence="1 2">NBRC 14234</strain>
    </source>
</reference>
<dbReference type="SUPFAM" id="SSF109854">
    <property type="entry name" value="DinB/YfiT-like putative metalloenzymes"/>
    <property type="match status" value="1"/>
</dbReference>
<dbReference type="SUPFAM" id="SSF55961">
    <property type="entry name" value="Bet v1-like"/>
    <property type="match status" value="1"/>
</dbReference>
<dbReference type="InterPro" id="IPR034660">
    <property type="entry name" value="DinB/YfiT-like"/>
</dbReference>
<comment type="caution">
    <text evidence="1">The sequence shown here is derived from an EMBL/GenBank/DDBJ whole genome shotgun (WGS) entry which is preliminary data.</text>
</comment>
<proteinExistence type="predicted"/>
<gene>
    <name evidence="1" type="ORF">ANI01nite_16550</name>
</gene>
<evidence type="ECO:0000313" key="1">
    <source>
        <dbReference type="EMBL" id="GEC12452.1"/>
    </source>
</evidence>
<organism evidence="1 2">
    <name type="scientific">Glutamicibacter nicotianae</name>
    <name type="common">Arthrobacter nicotianae</name>
    <dbReference type="NCBI Taxonomy" id="37929"/>
    <lineage>
        <taxon>Bacteria</taxon>
        <taxon>Bacillati</taxon>
        <taxon>Actinomycetota</taxon>
        <taxon>Actinomycetes</taxon>
        <taxon>Micrococcales</taxon>
        <taxon>Micrococcaceae</taxon>
        <taxon>Glutamicibacter</taxon>
    </lineage>
</organism>
<keyword evidence="2" id="KW-1185">Reference proteome</keyword>